<evidence type="ECO:0000256" key="2">
    <source>
        <dbReference type="ARBA" id="ARBA00008551"/>
    </source>
</evidence>
<keyword evidence="6" id="KW-0694">RNA-binding</keyword>
<name>A0A2G8LEP5_STIJA</name>
<organism evidence="14 15">
    <name type="scientific">Stichopus japonicus</name>
    <name type="common">Sea cucumber</name>
    <dbReference type="NCBI Taxonomy" id="307972"/>
    <lineage>
        <taxon>Eukaryota</taxon>
        <taxon>Metazoa</taxon>
        <taxon>Echinodermata</taxon>
        <taxon>Eleutherozoa</taxon>
        <taxon>Echinozoa</taxon>
        <taxon>Holothuroidea</taxon>
        <taxon>Aspidochirotacea</taxon>
        <taxon>Aspidochirotida</taxon>
        <taxon>Stichopodidae</taxon>
        <taxon>Apostichopus</taxon>
    </lineage>
</organism>
<dbReference type="GO" id="GO:0032543">
    <property type="term" value="P:mitochondrial translation"/>
    <property type="evidence" value="ECO:0007669"/>
    <property type="project" value="InterPro"/>
</dbReference>
<keyword evidence="3" id="KW-0699">rRNA-binding</keyword>
<dbReference type="PANTHER" id="PTHR16276">
    <property type="entry name" value="PENTATRICOPEPTIDE REPEAT DOMAIN-CONTAINING PROTEIN 3"/>
    <property type="match status" value="1"/>
</dbReference>
<evidence type="ECO:0000256" key="3">
    <source>
        <dbReference type="ARBA" id="ARBA00022730"/>
    </source>
</evidence>
<evidence type="ECO:0000313" key="15">
    <source>
        <dbReference type="Proteomes" id="UP000230750"/>
    </source>
</evidence>
<gene>
    <name evidence="14" type="ORF">BSL78_04404</name>
</gene>
<sequence length="364" mass="41448">MATPSKFSCARNICKLCLKFPLSKNSSRFYVHATSGIQNTVQKTDELESSFNKLVIPKRKKRDDLAVLRALSETVGKDSTASPYGYHDDPFLLPKTPMERKRYLLAAESGRKAAQLVIRTKPDVFLAHQNDEPKIEAYYPPNKTYIFTDPSEDGIMERLDQLDFKSACDMHKELIDSGKEVGLDVSNALLDALCYYNSQPPLDVIEFDKPPAKEEGSDNNEEEKQEEVAEAIEPPAPNEKQIMKRWIQDTWKEGEENMAQVLFESLKEPDSHSYNAMIRGMVKHGAHGKAFNLFNKMQEKGIQTSLQGYNALISAVTSIRTDYKDRWEVLVQLLKQMQAENIRPNVLTFNNLLNSLRLMEPLPK</sequence>
<evidence type="ECO:0000256" key="5">
    <source>
        <dbReference type="ARBA" id="ARBA00022845"/>
    </source>
</evidence>
<dbReference type="InterPro" id="IPR055063">
    <property type="entry name" value="Rib_mS39_PPR"/>
</dbReference>
<evidence type="ECO:0000256" key="8">
    <source>
        <dbReference type="ARBA" id="ARBA00022980"/>
    </source>
</evidence>
<evidence type="ECO:0000256" key="1">
    <source>
        <dbReference type="ARBA" id="ARBA00004173"/>
    </source>
</evidence>
<evidence type="ECO:0000256" key="4">
    <source>
        <dbReference type="ARBA" id="ARBA00022737"/>
    </source>
</evidence>
<dbReference type="Pfam" id="PF22330">
    <property type="entry name" value="Rib_mS39_PPR"/>
    <property type="match status" value="1"/>
</dbReference>
<dbReference type="Pfam" id="PF13812">
    <property type="entry name" value="PPR_3"/>
    <property type="match status" value="1"/>
</dbReference>
<evidence type="ECO:0000256" key="11">
    <source>
        <dbReference type="ARBA" id="ARBA00035134"/>
    </source>
</evidence>
<keyword evidence="7" id="KW-0809">Transit peptide</keyword>
<evidence type="ECO:0000256" key="9">
    <source>
        <dbReference type="ARBA" id="ARBA00023128"/>
    </source>
</evidence>
<dbReference type="InterPro" id="IPR011990">
    <property type="entry name" value="TPR-like_helical_dom_sf"/>
</dbReference>
<keyword evidence="5" id="KW-0810">Translation regulation</keyword>
<reference evidence="14 15" key="1">
    <citation type="journal article" date="2017" name="PLoS Biol.">
        <title>The sea cucumber genome provides insights into morphological evolution and visceral regeneration.</title>
        <authorList>
            <person name="Zhang X."/>
            <person name="Sun L."/>
            <person name="Yuan J."/>
            <person name="Sun Y."/>
            <person name="Gao Y."/>
            <person name="Zhang L."/>
            <person name="Li S."/>
            <person name="Dai H."/>
            <person name="Hamel J.F."/>
            <person name="Liu C."/>
            <person name="Yu Y."/>
            <person name="Liu S."/>
            <person name="Lin W."/>
            <person name="Guo K."/>
            <person name="Jin S."/>
            <person name="Xu P."/>
            <person name="Storey K.B."/>
            <person name="Huan P."/>
            <person name="Zhang T."/>
            <person name="Zhou Y."/>
            <person name="Zhang J."/>
            <person name="Lin C."/>
            <person name="Li X."/>
            <person name="Xing L."/>
            <person name="Huo D."/>
            <person name="Sun M."/>
            <person name="Wang L."/>
            <person name="Mercier A."/>
            <person name="Li F."/>
            <person name="Yang H."/>
            <person name="Xiang J."/>
        </authorList>
    </citation>
    <scope>NUCLEOTIDE SEQUENCE [LARGE SCALE GENOMIC DNA]</scope>
    <source>
        <strain evidence="14">Shaxun</strain>
        <tissue evidence="14">Muscle</tissue>
    </source>
</reference>
<evidence type="ECO:0000256" key="7">
    <source>
        <dbReference type="ARBA" id="ARBA00022946"/>
    </source>
</evidence>
<dbReference type="GO" id="GO:1990904">
    <property type="term" value="C:ribonucleoprotein complex"/>
    <property type="evidence" value="ECO:0007669"/>
    <property type="project" value="UniProtKB-KW"/>
</dbReference>
<dbReference type="Proteomes" id="UP000230750">
    <property type="component" value="Unassembled WGS sequence"/>
</dbReference>
<evidence type="ECO:0000256" key="13">
    <source>
        <dbReference type="SAM" id="MobiDB-lite"/>
    </source>
</evidence>
<protein>
    <recommendedName>
        <fullName evidence="11">Small ribosomal subunit protein mS39</fullName>
    </recommendedName>
</protein>
<dbReference type="GO" id="GO:0005840">
    <property type="term" value="C:ribosome"/>
    <property type="evidence" value="ECO:0007669"/>
    <property type="project" value="UniProtKB-KW"/>
</dbReference>
<feature type="region of interest" description="Disordered" evidence="13">
    <location>
        <begin position="206"/>
        <end position="236"/>
    </location>
</feature>
<dbReference type="GO" id="GO:0019843">
    <property type="term" value="F:rRNA binding"/>
    <property type="evidence" value="ECO:0007669"/>
    <property type="project" value="UniProtKB-KW"/>
</dbReference>
<dbReference type="EMBL" id="MRZV01000106">
    <property type="protein sequence ID" value="PIK58630.1"/>
    <property type="molecule type" value="Genomic_DNA"/>
</dbReference>
<dbReference type="NCBIfam" id="TIGR00756">
    <property type="entry name" value="PPR"/>
    <property type="match status" value="1"/>
</dbReference>
<dbReference type="PROSITE" id="PS51375">
    <property type="entry name" value="PPR"/>
    <property type="match status" value="1"/>
</dbReference>
<feature type="compositionally biased region" description="Acidic residues" evidence="13">
    <location>
        <begin position="217"/>
        <end position="230"/>
    </location>
</feature>
<comment type="caution">
    <text evidence="14">The sequence shown here is derived from an EMBL/GenBank/DDBJ whole genome shotgun (WGS) entry which is preliminary data.</text>
</comment>
<dbReference type="GO" id="GO:0006417">
    <property type="term" value="P:regulation of translation"/>
    <property type="evidence" value="ECO:0007669"/>
    <property type="project" value="UniProtKB-KW"/>
</dbReference>
<dbReference type="Pfam" id="PF13041">
    <property type="entry name" value="PPR_2"/>
    <property type="match status" value="1"/>
</dbReference>
<keyword evidence="8" id="KW-0689">Ribosomal protein</keyword>
<feature type="repeat" description="PPR" evidence="12">
    <location>
        <begin position="270"/>
        <end position="304"/>
    </location>
</feature>
<keyword evidence="4" id="KW-0677">Repeat</keyword>
<accession>A0A2G8LEP5</accession>
<dbReference type="Gene3D" id="1.25.40.10">
    <property type="entry name" value="Tetratricopeptide repeat domain"/>
    <property type="match status" value="1"/>
</dbReference>
<dbReference type="GO" id="GO:0043024">
    <property type="term" value="F:ribosomal small subunit binding"/>
    <property type="evidence" value="ECO:0007669"/>
    <property type="project" value="InterPro"/>
</dbReference>
<dbReference type="OrthoDB" id="185373at2759"/>
<evidence type="ECO:0000256" key="12">
    <source>
        <dbReference type="PROSITE-ProRule" id="PRU00708"/>
    </source>
</evidence>
<dbReference type="InterPro" id="IPR002885">
    <property type="entry name" value="PPR_rpt"/>
</dbReference>
<dbReference type="STRING" id="307972.A0A2G8LEP5"/>
<keyword evidence="15" id="KW-1185">Reference proteome</keyword>
<comment type="subcellular location">
    <subcellularLocation>
        <location evidence="1">Mitochondrion</location>
    </subcellularLocation>
</comment>
<evidence type="ECO:0000256" key="10">
    <source>
        <dbReference type="ARBA" id="ARBA00023274"/>
    </source>
</evidence>
<keyword evidence="9" id="KW-0496">Mitochondrion</keyword>
<evidence type="ECO:0000256" key="6">
    <source>
        <dbReference type="ARBA" id="ARBA00022884"/>
    </source>
</evidence>
<keyword evidence="10" id="KW-0687">Ribonucleoprotein</keyword>
<dbReference type="GO" id="GO:0005739">
    <property type="term" value="C:mitochondrion"/>
    <property type="evidence" value="ECO:0007669"/>
    <property type="project" value="UniProtKB-SubCell"/>
</dbReference>
<dbReference type="AlphaFoldDB" id="A0A2G8LEP5"/>
<proteinExistence type="inferred from homology"/>
<dbReference type="InterPro" id="IPR037387">
    <property type="entry name" value="PTCD3"/>
</dbReference>
<comment type="similarity">
    <text evidence="2">Belongs to the mitochondrion-specific ribosomal protein mS39 family.</text>
</comment>
<feature type="compositionally biased region" description="Basic and acidic residues" evidence="13">
    <location>
        <begin position="206"/>
        <end position="216"/>
    </location>
</feature>
<evidence type="ECO:0000313" key="14">
    <source>
        <dbReference type="EMBL" id="PIK58630.1"/>
    </source>
</evidence>
<dbReference type="PANTHER" id="PTHR16276:SF1">
    <property type="entry name" value="SMALL RIBOSOMAL SUBUNIT PROTEIN MS39"/>
    <property type="match status" value="1"/>
</dbReference>